<reference evidence="1" key="1">
    <citation type="submission" date="2020-04" db="EMBL/GenBank/DDBJ databases">
        <authorList>
            <person name="Chiriac C."/>
            <person name="Salcher M."/>
            <person name="Ghai R."/>
            <person name="Kavagutti S V."/>
        </authorList>
    </citation>
    <scope>NUCLEOTIDE SEQUENCE</scope>
</reference>
<sequence length="236" mass="27400">MRFGLIKTLVENKLIDSFVKGTLKTDMRLFERKLLKNSNFCKLMSIYDNLKENKELDKETATYLVDDLSNEFRQIKLSENTISFVKSWTKDIVLENKYKTIDELFYGDLLKPEKKSIAKKSIVESLGKKPIIKENKSSNVPISSMLKVANKTAEKYLENLTESERNSVKEILTSNDENLKTKFTELKETAIQKIDTLISESDEELSKVLLETKERLTNVKHSKKEYIKLMNLTQNL</sequence>
<name>A0A6J5LBK0_9CAUD</name>
<protein>
    <submittedName>
        <fullName evidence="1">Uncharacterized protein</fullName>
    </submittedName>
</protein>
<evidence type="ECO:0000313" key="1">
    <source>
        <dbReference type="EMBL" id="CAB4130260.1"/>
    </source>
</evidence>
<dbReference type="EMBL" id="LR796235">
    <property type="protein sequence ID" value="CAB4130260.1"/>
    <property type="molecule type" value="Genomic_DNA"/>
</dbReference>
<organism evidence="1">
    <name type="scientific">uncultured Caudovirales phage</name>
    <dbReference type="NCBI Taxonomy" id="2100421"/>
    <lineage>
        <taxon>Viruses</taxon>
        <taxon>Duplodnaviria</taxon>
        <taxon>Heunggongvirae</taxon>
        <taxon>Uroviricota</taxon>
        <taxon>Caudoviricetes</taxon>
        <taxon>Peduoviridae</taxon>
        <taxon>Maltschvirus</taxon>
        <taxon>Maltschvirus maltsch</taxon>
    </lineage>
</organism>
<proteinExistence type="predicted"/>
<accession>A0A6J5LBK0</accession>
<gene>
    <name evidence="1" type="ORF">UFOVP117_335</name>
</gene>